<dbReference type="Pfam" id="PF09339">
    <property type="entry name" value="HTH_IclR"/>
    <property type="match status" value="1"/>
</dbReference>
<dbReference type="PROSITE" id="PS51078">
    <property type="entry name" value="ICLR_ED"/>
    <property type="match status" value="1"/>
</dbReference>
<dbReference type="InterPro" id="IPR014757">
    <property type="entry name" value="Tscrpt_reg_IclR_C"/>
</dbReference>
<dbReference type="InterPro" id="IPR005471">
    <property type="entry name" value="Tscrpt_reg_IclR_N"/>
</dbReference>
<keyword evidence="2" id="KW-0238">DNA-binding</keyword>
<evidence type="ECO:0000256" key="3">
    <source>
        <dbReference type="ARBA" id="ARBA00023163"/>
    </source>
</evidence>
<proteinExistence type="predicted"/>
<dbReference type="Pfam" id="PF01614">
    <property type="entry name" value="IclR_C"/>
    <property type="match status" value="2"/>
</dbReference>
<feature type="region of interest" description="Disordered" evidence="4">
    <location>
        <begin position="42"/>
        <end position="90"/>
    </location>
</feature>
<dbReference type="EMBL" id="FCOK02000038">
    <property type="protein sequence ID" value="SAL50293.1"/>
    <property type="molecule type" value="Genomic_DNA"/>
</dbReference>
<dbReference type="Gene3D" id="1.10.10.10">
    <property type="entry name" value="Winged helix-like DNA-binding domain superfamily/Winged helix DNA-binding domain"/>
    <property type="match status" value="1"/>
</dbReference>
<dbReference type="SUPFAM" id="SSF55781">
    <property type="entry name" value="GAF domain-like"/>
    <property type="match status" value="1"/>
</dbReference>
<keyword evidence="3" id="KW-0804">Transcription</keyword>
<dbReference type="GO" id="GO:0045892">
    <property type="term" value="P:negative regulation of DNA-templated transcription"/>
    <property type="evidence" value="ECO:0007669"/>
    <property type="project" value="TreeGrafter"/>
</dbReference>
<feature type="compositionally biased region" description="Polar residues" evidence="4">
    <location>
        <begin position="58"/>
        <end position="67"/>
    </location>
</feature>
<evidence type="ECO:0000313" key="7">
    <source>
        <dbReference type="EMBL" id="SAL50293.1"/>
    </source>
</evidence>
<reference evidence="7 8" key="1">
    <citation type="submission" date="2016-01" db="EMBL/GenBank/DDBJ databases">
        <authorList>
            <person name="Oliw E.H."/>
        </authorList>
    </citation>
    <scope>NUCLEOTIDE SEQUENCE [LARGE SCALE GENOMIC DNA]</scope>
    <source>
        <strain evidence="7">LMG 27134</strain>
    </source>
</reference>
<evidence type="ECO:0000313" key="8">
    <source>
        <dbReference type="Proteomes" id="UP000054683"/>
    </source>
</evidence>
<dbReference type="InterPro" id="IPR029016">
    <property type="entry name" value="GAF-like_dom_sf"/>
</dbReference>
<dbReference type="InterPro" id="IPR036388">
    <property type="entry name" value="WH-like_DNA-bd_sf"/>
</dbReference>
<sequence length="331" mass="36693">MRARDIKKQLTIWPPLTLEFVVCFLPDQSAFEIHQDTFRRPGGFQPPYEPYETRSASRKISSSIPTQDETRRQRRLTMQTPEIRPGPKESEGVAVIDRACAILFAFKPDDGSLTLAELAARTGLYKSTLLRLAGALIQHRLLLRLDDGRYQLGPATFMLGALYQRSLNLGDIVVPLMRELAEISGESVSFYVRDEAVRVCLHRVDSTHAVRYHVREGDVLPLESGSGGLALLAFGGAEGEVFQRIRDDFYCVSMGERDRETAGISMPIFGVRQTVRGVLTLAGPSSRIDQAFVERNIGALFDCAARATDALGGDARALRNAQRHTAMVQGK</sequence>
<dbReference type="PANTHER" id="PTHR30136:SF39">
    <property type="entry name" value="TRANSCRIPTIONAL REGULATORY PROTEIN"/>
    <property type="match status" value="1"/>
</dbReference>
<protein>
    <submittedName>
        <fullName evidence="7">IclR family transcriptional regulator</fullName>
    </submittedName>
</protein>
<evidence type="ECO:0000256" key="1">
    <source>
        <dbReference type="ARBA" id="ARBA00023015"/>
    </source>
</evidence>
<evidence type="ECO:0000256" key="4">
    <source>
        <dbReference type="SAM" id="MobiDB-lite"/>
    </source>
</evidence>
<dbReference type="AlphaFoldDB" id="A0A158I1U4"/>
<accession>A0A158I1U4</accession>
<evidence type="ECO:0000256" key="2">
    <source>
        <dbReference type="ARBA" id="ARBA00023125"/>
    </source>
</evidence>
<name>A0A158I1U4_9BURK</name>
<dbReference type="InterPro" id="IPR050707">
    <property type="entry name" value="HTH_MetabolicPath_Reg"/>
</dbReference>
<dbReference type="SMART" id="SM00346">
    <property type="entry name" value="HTH_ICLR"/>
    <property type="match status" value="1"/>
</dbReference>
<keyword evidence="1" id="KW-0805">Transcription regulation</keyword>
<dbReference type="GO" id="GO:0003700">
    <property type="term" value="F:DNA-binding transcription factor activity"/>
    <property type="evidence" value="ECO:0007669"/>
    <property type="project" value="TreeGrafter"/>
</dbReference>
<evidence type="ECO:0000259" key="5">
    <source>
        <dbReference type="PROSITE" id="PS51077"/>
    </source>
</evidence>
<dbReference type="PROSITE" id="PS51077">
    <property type="entry name" value="HTH_ICLR"/>
    <property type="match status" value="1"/>
</dbReference>
<dbReference type="PANTHER" id="PTHR30136">
    <property type="entry name" value="HELIX-TURN-HELIX TRANSCRIPTIONAL REGULATOR, ICLR FAMILY"/>
    <property type="match status" value="1"/>
</dbReference>
<dbReference type="GO" id="GO:0003677">
    <property type="term" value="F:DNA binding"/>
    <property type="evidence" value="ECO:0007669"/>
    <property type="project" value="UniProtKB-KW"/>
</dbReference>
<feature type="domain" description="HTH iclR-type" evidence="5">
    <location>
        <begin position="93"/>
        <end position="154"/>
    </location>
</feature>
<dbReference type="InterPro" id="IPR036390">
    <property type="entry name" value="WH_DNA-bd_sf"/>
</dbReference>
<dbReference type="Proteomes" id="UP000054683">
    <property type="component" value="Unassembled WGS sequence"/>
</dbReference>
<evidence type="ECO:0000259" key="6">
    <source>
        <dbReference type="PROSITE" id="PS51078"/>
    </source>
</evidence>
<organism evidence="7 8">
    <name type="scientific">Caballeronia udeis</name>
    <dbReference type="NCBI Taxonomy" id="1232866"/>
    <lineage>
        <taxon>Bacteria</taxon>
        <taxon>Pseudomonadati</taxon>
        <taxon>Pseudomonadota</taxon>
        <taxon>Betaproteobacteria</taxon>
        <taxon>Burkholderiales</taxon>
        <taxon>Burkholderiaceae</taxon>
        <taxon>Caballeronia</taxon>
    </lineage>
</organism>
<feature type="domain" description="IclR-ED" evidence="6">
    <location>
        <begin position="155"/>
        <end position="313"/>
    </location>
</feature>
<dbReference type="Gene3D" id="3.30.450.40">
    <property type="match status" value="2"/>
</dbReference>
<gene>
    <name evidence="7" type="ORF">AWB69_05092</name>
</gene>
<dbReference type="SUPFAM" id="SSF46785">
    <property type="entry name" value="Winged helix' DNA-binding domain"/>
    <property type="match status" value="1"/>
</dbReference>